<gene>
    <name evidence="1" type="ORF">R2APBS1_2332</name>
</gene>
<dbReference type="AlphaFoldDB" id="M4NID1"/>
<name>M4NID1_9GAMM</name>
<protein>
    <submittedName>
        <fullName evidence="1">Uncharacterized protein</fullName>
    </submittedName>
</protein>
<dbReference type="Proteomes" id="UP000011859">
    <property type="component" value="Chromosome"/>
</dbReference>
<keyword evidence="2" id="KW-1185">Reference proteome</keyword>
<proteinExistence type="predicted"/>
<dbReference type="STRING" id="666685.R2APBS1_2332"/>
<reference evidence="1 2" key="1">
    <citation type="submission" date="2012-04" db="EMBL/GenBank/DDBJ databases">
        <title>Complete genome of Rhodanobacter sp. 2APBS1.</title>
        <authorList>
            <consortium name="US DOE Joint Genome Institute"/>
            <person name="Huntemann M."/>
            <person name="Wei C.-L."/>
            <person name="Han J."/>
            <person name="Detter J.C."/>
            <person name="Han C."/>
            <person name="Tapia R."/>
            <person name="Munk A.C.C."/>
            <person name="Chen A."/>
            <person name="Krypides N."/>
            <person name="Mavromatis K."/>
            <person name="Markowitz V."/>
            <person name="Szeto E."/>
            <person name="Ivanova N."/>
            <person name="Mikhailova N."/>
            <person name="Ovchinnikova G."/>
            <person name="Pagani I."/>
            <person name="Pati A."/>
            <person name="Goodwin L."/>
            <person name="Peters L."/>
            <person name="Pitluck S."/>
            <person name="Woyke T."/>
            <person name="Prakash O."/>
            <person name="Elkins J."/>
            <person name="Brown S."/>
            <person name="Palumbo A."/>
            <person name="Hemme C."/>
            <person name="Zhou J."/>
            <person name="Watson D."/>
            <person name="Jardine P."/>
            <person name="Kostka J."/>
            <person name="Green S."/>
        </authorList>
    </citation>
    <scope>NUCLEOTIDE SEQUENCE [LARGE SCALE GENOMIC DNA]</scope>
    <source>
        <strain evidence="1 2">2APBS1</strain>
    </source>
</reference>
<dbReference type="HOGENOM" id="CLU_1276770_0_0_6"/>
<dbReference type="KEGG" id="rhd:R2APBS1_2332"/>
<dbReference type="EMBL" id="CP003470">
    <property type="protein sequence ID" value="AGG89428.1"/>
    <property type="molecule type" value="Genomic_DNA"/>
</dbReference>
<organism evidence="1 2">
    <name type="scientific">Rhodanobacter denitrificans</name>
    <dbReference type="NCBI Taxonomy" id="666685"/>
    <lineage>
        <taxon>Bacteria</taxon>
        <taxon>Pseudomonadati</taxon>
        <taxon>Pseudomonadota</taxon>
        <taxon>Gammaproteobacteria</taxon>
        <taxon>Lysobacterales</taxon>
        <taxon>Rhodanobacteraceae</taxon>
        <taxon>Rhodanobacter</taxon>
    </lineage>
</organism>
<evidence type="ECO:0000313" key="1">
    <source>
        <dbReference type="EMBL" id="AGG89428.1"/>
    </source>
</evidence>
<evidence type="ECO:0000313" key="2">
    <source>
        <dbReference type="Proteomes" id="UP000011859"/>
    </source>
</evidence>
<sequence precursor="true">MVTGIAGMRSVPVRWPRPMAAVSHAPAIRESGPLRALPPPYASCVPRQAVMHASWRQVRRNKGQVRLPNEWRVCRGRYVGRWGNVCHGDGCASWRRQPGGCGQREGRRRRRRGTAALPRTMVGGARESGSRPFPSGRACRFCCGRLGRQDLGARGREEPCCRHLVGGDGRRRGGVFLPGTCRATSGASSTWPARFRQRRGNARSIDAGQLTARGNC</sequence>
<accession>M4NID1</accession>